<dbReference type="SUPFAM" id="SSF50998">
    <property type="entry name" value="Quinoprotein alcohol dehydrogenase-like"/>
    <property type="match status" value="1"/>
</dbReference>
<evidence type="ECO:0000259" key="8">
    <source>
        <dbReference type="Pfam" id="PF04003"/>
    </source>
</evidence>
<evidence type="ECO:0000256" key="1">
    <source>
        <dbReference type="ARBA" id="ARBA00004604"/>
    </source>
</evidence>
<sequence>NKSETLPIESRYNFTTLALSPNGMLLIAVNEYGGASIISIPHRIVIYHYKFGHSVTDVKFSPNGKYLAVTKENKLFVYHAPSCNAKRFNPFALEKVFACAHDSTLCIDWTSDSRVLAVGGADMTTKIYALTPFENLSIYSLGGHTDSVIGCFFEENSFNLYTVSKNGVLCAWECNIKLDDLIPKEKNIEEIDENCKDEDDILPKEKEEMVIENPTDNKFFYRRIGRHFLRDSIKNNKDKDNKERYVVLSSAAFHRKTHILVAGFSNGSFLLYDMPACNLIHSLSLSNQMIASIAFNNTGDWIALGSEGIGQLVVWEWQSESFVMKQQGHFNNMNCLAYSTDGLYIASGGEDGKVKIWDTYSGFCFVTFTEHSSSITGVQFCQNGKAVVSASIDGTVRAFDLIRYRNFKTYTTPEPTQFSCVAVDRSSEIICAGSQDSFEIYVWYLKTAHLLSILAGHEAPISQISISPVDLYVASSSWDKTVRLWNISGSKTARETIQLTADGLCVAYRPDGIELAVATLDGQILFFHPSTLEQTGSIEGRSDLYVGRRQTDMITAKKLLKSQGFTSLCYTVDGECILAAGKSKFVCIYNVPQKILLKKFEITGNLSFDAVEDFLNRRRMTEFGNKELIEERMDEELISIPVPGSRKIDKSSRSLKPEIAVSCIQFSPTGRAWAATTTEGLLVYSLDNSLVFDPYDLDIDITTDSVRDTLKKGDFSQAILMALRLNLTEITQEVLESIEVDNIETLASYLPELYVEKLLRFVVDQLETSPHIEFYVRWVQCLLTSHGISLKSRLRANMGTLLNMQKCLSRRLEEIGKMCENSKFMLQYACALNNIKKHEIDSVEDSETVLISKDEMDGSSTESSESETDMQC</sequence>
<dbReference type="Pfam" id="PF04003">
    <property type="entry name" value="Utp12"/>
    <property type="match status" value="1"/>
</dbReference>
<feature type="non-terminal residue" evidence="9">
    <location>
        <position position="872"/>
    </location>
</feature>
<dbReference type="PANTHER" id="PTHR19858:SF0">
    <property type="entry name" value="PERIODIC TRYPTOPHAN PROTEIN 2 HOMOLOG"/>
    <property type="match status" value="1"/>
</dbReference>
<reference evidence="9" key="1">
    <citation type="submission" date="2020-07" db="EMBL/GenBank/DDBJ databases">
        <title>Multicomponent nature underlies the extraordinary mechanical properties of spider dragline silk.</title>
        <authorList>
            <person name="Kono N."/>
            <person name="Nakamura H."/>
            <person name="Mori M."/>
            <person name="Yoshida Y."/>
            <person name="Ohtoshi R."/>
            <person name="Malay A.D."/>
            <person name="Moran D.A.P."/>
            <person name="Tomita M."/>
            <person name="Numata K."/>
            <person name="Arakawa K."/>
        </authorList>
    </citation>
    <scope>NUCLEOTIDE SEQUENCE</scope>
</reference>
<dbReference type="PROSITE" id="PS50294">
    <property type="entry name" value="WD_REPEATS_REGION"/>
    <property type="match status" value="3"/>
</dbReference>
<dbReference type="Proteomes" id="UP000887116">
    <property type="component" value="Unassembled WGS sequence"/>
</dbReference>
<dbReference type="SUPFAM" id="SSF50978">
    <property type="entry name" value="WD40 repeat-like"/>
    <property type="match status" value="1"/>
</dbReference>
<evidence type="ECO:0000313" key="9">
    <source>
        <dbReference type="EMBL" id="GFR25483.1"/>
    </source>
</evidence>
<proteinExistence type="inferred from homology"/>
<dbReference type="GO" id="GO:0034388">
    <property type="term" value="C:Pwp2p-containing subcomplex of 90S preribosome"/>
    <property type="evidence" value="ECO:0007669"/>
    <property type="project" value="TreeGrafter"/>
</dbReference>
<protein>
    <submittedName>
        <fullName evidence="9">Periodic tryptophan protein 2 homolog</fullName>
    </submittedName>
</protein>
<dbReference type="GO" id="GO:0032040">
    <property type="term" value="C:small-subunit processome"/>
    <property type="evidence" value="ECO:0007669"/>
    <property type="project" value="TreeGrafter"/>
</dbReference>
<dbReference type="OrthoDB" id="3142434at2759"/>
<feature type="repeat" description="WD" evidence="6">
    <location>
        <begin position="454"/>
        <end position="495"/>
    </location>
</feature>
<dbReference type="InterPro" id="IPR036322">
    <property type="entry name" value="WD40_repeat_dom_sf"/>
</dbReference>
<accession>A0A8X6HKY3</accession>
<comment type="similarity">
    <text evidence="2">Belongs to the WD repeat PWP2 family.</text>
</comment>
<dbReference type="AlphaFoldDB" id="A0A8X6HKY3"/>
<dbReference type="PANTHER" id="PTHR19858">
    <property type="entry name" value="WD40 REPEAT PROTEIN"/>
    <property type="match status" value="1"/>
</dbReference>
<dbReference type="PROSITE" id="PS50082">
    <property type="entry name" value="WD_REPEATS_2"/>
    <property type="match status" value="3"/>
</dbReference>
<dbReference type="GO" id="GO:0000028">
    <property type="term" value="P:ribosomal small subunit assembly"/>
    <property type="evidence" value="ECO:0007669"/>
    <property type="project" value="TreeGrafter"/>
</dbReference>
<keyword evidence="5" id="KW-0539">Nucleus</keyword>
<dbReference type="FunFam" id="2.130.10.10:FF:000216">
    <property type="entry name" value="Periodic tryptophan protein 2 homolog"/>
    <property type="match status" value="1"/>
</dbReference>
<keyword evidence="4" id="KW-0677">Repeat</keyword>
<dbReference type="SMART" id="SM00320">
    <property type="entry name" value="WD40"/>
    <property type="match status" value="12"/>
</dbReference>
<evidence type="ECO:0000256" key="6">
    <source>
        <dbReference type="PROSITE-ProRule" id="PRU00221"/>
    </source>
</evidence>
<dbReference type="InterPro" id="IPR011047">
    <property type="entry name" value="Quinoprotein_ADH-like_sf"/>
</dbReference>
<comment type="subcellular location">
    <subcellularLocation>
        <location evidence="1">Nucleus</location>
        <location evidence="1">Nucleolus</location>
    </subcellularLocation>
</comment>
<dbReference type="PRINTS" id="PR00320">
    <property type="entry name" value="GPROTEINBRPT"/>
</dbReference>
<dbReference type="InterPro" id="IPR027145">
    <property type="entry name" value="PWP2"/>
</dbReference>
<dbReference type="InterPro" id="IPR020472">
    <property type="entry name" value="WD40_PAC1"/>
</dbReference>
<dbReference type="InterPro" id="IPR007148">
    <property type="entry name" value="SSU_processome_Utp12"/>
</dbReference>
<feature type="region of interest" description="Disordered" evidence="7">
    <location>
        <begin position="851"/>
        <end position="872"/>
    </location>
</feature>
<name>A0A8X6HKY3_TRICU</name>
<dbReference type="CDD" id="cd00200">
    <property type="entry name" value="WD40"/>
    <property type="match status" value="1"/>
</dbReference>
<dbReference type="InterPro" id="IPR019775">
    <property type="entry name" value="WD40_repeat_CS"/>
</dbReference>
<keyword evidence="3 6" id="KW-0853">WD repeat</keyword>
<comment type="caution">
    <text evidence="9">The sequence shown here is derived from an EMBL/GenBank/DDBJ whole genome shotgun (WGS) entry which is preliminary data.</text>
</comment>
<evidence type="ECO:0000256" key="5">
    <source>
        <dbReference type="ARBA" id="ARBA00023242"/>
    </source>
</evidence>
<dbReference type="GO" id="GO:0000462">
    <property type="term" value="P:maturation of SSU-rRNA from tricistronic rRNA transcript (SSU-rRNA, 5.8S rRNA, LSU-rRNA)"/>
    <property type="evidence" value="ECO:0007669"/>
    <property type="project" value="TreeGrafter"/>
</dbReference>
<evidence type="ECO:0000256" key="2">
    <source>
        <dbReference type="ARBA" id="ARBA00010226"/>
    </source>
</evidence>
<keyword evidence="10" id="KW-1185">Reference proteome</keyword>
<feature type="repeat" description="WD" evidence="6">
    <location>
        <begin position="326"/>
        <end position="367"/>
    </location>
</feature>
<dbReference type="EMBL" id="BMAO01038523">
    <property type="protein sequence ID" value="GFR25483.1"/>
    <property type="molecule type" value="Genomic_DNA"/>
</dbReference>
<evidence type="ECO:0000256" key="7">
    <source>
        <dbReference type="SAM" id="MobiDB-lite"/>
    </source>
</evidence>
<feature type="domain" description="Small-subunit processome Utp12" evidence="8">
    <location>
        <begin position="729"/>
        <end position="830"/>
    </location>
</feature>
<feature type="repeat" description="WD" evidence="6">
    <location>
        <begin position="368"/>
        <end position="409"/>
    </location>
</feature>
<evidence type="ECO:0000256" key="4">
    <source>
        <dbReference type="ARBA" id="ARBA00022737"/>
    </source>
</evidence>
<dbReference type="InterPro" id="IPR015943">
    <property type="entry name" value="WD40/YVTN_repeat-like_dom_sf"/>
</dbReference>
<dbReference type="InterPro" id="IPR001680">
    <property type="entry name" value="WD40_rpt"/>
</dbReference>
<dbReference type="Gene3D" id="2.130.10.10">
    <property type="entry name" value="YVTN repeat-like/Quinoprotein amine dehydrogenase"/>
    <property type="match status" value="3"/>
</dbReference>
<dbReference type="PROSITE" id="PS00678">
    <property type="entry name" value="WD_REPEATS_1"/>
    <property type="match status" value="1"/>
</dbReference>
<evidence type="ECO:0000256" key="3">
    <source>
        <dbReference type="ARBA" id="ARBA00022574"/>
    </source>
</evidence>
<dbReference type="Pfam" id="PF00400">
    <property type="entry name" value="WD40"/>
    <property type="match status" value="5"/>
</dbReference>
<evidence type="ECO:0000313" key="10">
    <source>
        <dbReference type="Proteomes" id="UP000887116"/>
    </source>
</evidence>
<organism evidence="9 10">
    <name type="scientific">Trichonephila clavata</name>
    <name type="common">Joro spider</name>
    <name type="synonym">Nephila clavata</name>
    <dbReference type="NCBI Taxonomy" id="2740835"/>
    <lineage>
        <taxon>Eukaryota</taxon>
        <taxon>Metazoa</taxon>
        <taxon>Ecdysozoa</taxon>
        <taxon>Arthropoda</taxon>
        <taxon>Chelicerata</taxon>
        <taxon>Arachnida</taxon>
        <taxon>Araneae</taxon>
        <taxon>Araneomorphae</taxon>
        <taxon>Entelegynae</taxon>
        <taxon>Araneoidea</taxon>
        <taxon>Nephilidae</taxon>
        <taxon>Trichonephila</taxon>
    </lineage>
</organism>
<gene>
    <name evidence="9" type="primary">PWP2</name>
    <name evidence="9" type="ORF">TNCT_398511</name>
</gene>